<dbReference type="Proteomes" id="UP000199614">
    <property type="component" value="Unassembled WGS sequence"/>
</dbReference>
<dbReference type="InterPro" id="IPR056131">
    <property type="entry name" value="DUF7714"/>
</dbReference>
<dbReference type="RefSeq" id="WP_093342110.1">
    <property type="nucleotide sequence ID" value="NZ_FOUY01000011.1"/>
</dbReference>
<keyword evidence="3" id="KW-1185">Reference proteome</keyword>
<dbReference type="STRING" id="260086.SAMN05216207_1011102"/>
<sequence>MSSDREPADREPTDREPTDRENTDRENTDRTNTVPGRYRGVAVASVEVPLDLDSLRAHLLGREAYWKTRFVVAHRGRAGLGPGPVAVVAVTRADPDALFAPITGVDGLAGPDECALLERPDCDTAIPSALVAAAVEGAPGSRAVVVLGRYGHVNFVLDPQPLAVTVREVVPPYPPKLLDQAARVLAVAETVRPVRLCPEVVEIAELAASRPSGHYLLPCRGGGAEVPGAELSYLDERPPRADWTLVGCARSRQIHHWFYGDDAPTVDICPLAAPPTGPLLTKCCLQQEEIRSGTTDGHPWVSVPWGASLDTVREALESLNAAGGQPWSPA</sequence>
<reference evidence="2 3" key="1">
    <citation type="submission" date="2016-10" db="EMBL/GenBank/DDBJ databases">
        <authorList>
            <person name="de Groot N.N."/>
        </authorList>
    </citation>
    <scope>NUCLEOTIDE SEQUENCE [LARGE SCALE GENOMIC DNA]</scope>
    <source>
        <strain evidence="2 3">CGMCC 4.1877</strain>
    </source>
</reference>
<dbReference type="EMBL" id="FOUY01000011">
    <property type="protein sequence ID" value="SFN26220.1"/>
    <property type="molecule type" value="Genomic_DNA"/>
</dbReference>
<name>A0A1I4XLW9_PSUAM</name>
<feature type="compositionally biased region" description="Basic and acidic residues" evidence="1">
    <location>
        <begin position="1"/>
        <end position="29"/>
    </location>
</feature>
<dbReference type="Pfam" id="PF24830">
    <property type="entry name" value="DUF7714"/>
    <property type="match status" value="1"/>
</dbReference>
<dbReference type="OrthoDB" id="3612465at2"/>
<dbReference type="AlphaFoldDB" id="A0A1I4XLW9"/>
<organism evidence="2 3">
    <name type="scientific">Pseudonocardia ammonioxydans</name>
    <dbReference type="NCBI Taxonomy" id="260086"/>
    <lineage>
        <taxon>Bacteria</taxon>
        <taxon>Bacillati</taxon>
        <taxon>Actinomycetota</taxon>
        <taxon>Actinomycetes</taxon>
        <taxon>Pseudonocardiales</taxon>
        <taxon>Pseudonocardiaceae</taxon>
        <taxon>Pseudonocardia</taxon>
    </lineage>
</organism>
<evidence type="ECO:0000313" key="2">
    <source>
        <dbReference type="EMBL" id="SFN26220.1"/>
    </source>
</evidence>
<gene>
    <name evidence="2" type="ORF">SAMN05216207_1011102</name>
</gene>
<accession>A0A1I4XLW9</accession>
<evidence type="ECO:0000256" key="1">
    <source>
        <dbReference type="SAM" id="MobiDB-lite"/>
    </source>
</evidence>
<protein>
    <submittedName>
        <fullName evidence="2">Uncharacterized protein</fullName>
    </submittedName>
</protein>
<feature type="region of interest" description="Disordered" evidence="1">
    <location>
        <begin position="1"/>
        <end position="36"/>
    </location>
</feature>
<proteinExistence type="predicted"/>
<evidence type="ECO:0000313" key="3">
    <source>
        <dbReference type="Proteomes" id="UP000199614"/>
    </source>
</evidence>